<organism evidence="3 4">
    <name type="scientific">Crotalaria pallida</name>
    <name type="common">Smooth rattlebox</name>
    <name type="synonym">Crotalaria striata</name>
    <dbReference type="NCBI Taxonomy" id="3830"/>
    <lineage>
        <taxon>Eukaryota</taxon>
        <taxon>Viridiplantae</taxon>
        <taxon>Streptophyta</taxon>
        <taxon>Embryophyta</taxon>
        <taxon>Tracheophyta</taxon>
        <taxon>Spermatophyta</taxon>
        <taxon>Magnoliopsida</taxon>
        <taxon>eudicotyledons</taxon>
        <taxon>Gunneridae</taxon>
        <taxon>Pentapetalae</taxon>
        <taxon>rosids</taxon>
        <taxon>fabids</taxon>
        <taxon>Fabales</taxon>
        <taxon>Fabaceae</taxon>
        <taxon>Papilionoideae</taxon>
        <taxon>50 kb inversion clade</taxon>
        <taxon>genistoids sensu lato</taxon>
        <taxon>core genistoids</taxon>
        <taxon>Crotalarieae</taxon>
        <taxon>Crotalaria</taxon>
    </lineage>
</organism>
<dbReference type="EMBL" id="JAYWIO010000002">
    <property type="protein sequence ID" value="KAK7281745.1"/>
    <property type="molecule type" value="Genomic_DNA"/>
</dbReference>
<name>A0AAN9FYK3_CROPI</name>
<dbReference type="Pfam" id="PF06974">
    <property type="entry name" value="WS_DGAT_C"/>
    <property type="match status" value="1"/>
</dbReference>
<evidence type="ECO:0000313" key="3">
    <source>
        <dbReference type="EMBL" id="KAK7281745.1"/>
    </source>
</evidence>
<protein>
    <recommendedName>
        <fullName evidence="2">O-acyltransferase WSD1 C-terminal domain-containing protein</fullName>
    </recommendedName>
</protein>
<dbReference type="Proteomes" id="UP001372338">
    <property type="component" value="Unassembled WGS sequence"/>
</dbReference>
<reference evidence="3 4" key="1">
    <citation type="submission" date="2024-01" db="EMBL/GenBank/DDBJ databases">
        <title>The genomes of 5 underutilized Papilionoideae crops provide insights into root nodulation and disease resistanc.</title>
        <authorList>
            <person name="Yuan L."/>
        </authorList>
    </citation>
    <scope>NUCLEOTIDE SEQUENCE [LARGE SCALE GENOMIC DNA]</scope>
    <source>
        <strain evidence="3">ZHUSHIDOU_FW_LH</strain>
        <tissue evidence="3">Leaf</tissue>
    </source>
</reference>
<proteinExistence type="predicted"/>
<keyword evidence="4" id="KW-1185">Reference proteome</keyword>
<evidence type="ECO:0000313" key="4">
    <source>
        <dbReference type="Proteomes" id="UP001372338"/>
    </source>
</evidence>
<dbReference type="AlphaFoldDB" id="A0AAN9FYK3"/>
<dbReference type="InterPro" id="IPR009721">
    <property type="entry name" value="O-acyltransferase_WSD1_C"/>
</dbReference>
<feature type="region of interest" description="Disordered" evidence="1">
    <location>
        <begin position="70"/>
        <end position="92"/>
    </location>
</feature>
<gene>
    <name evidence="3" type="ORF">RIF29_09992</name>
</gene>
<feature type="domain" description="O-acyltransferase WSD1 C-terminal" evidence="2">
    <location>
        <begin position="9"/>
        <end position="49"/>
    </location>
</feature>
<accession>A0AAN9FYK3</accession>
<evidence type="ECO:0000256" key="1">
    <source>
        <dbReference type="SAM" id="MobiDB-lite"/>
    </source>
</evidence>
<evidence type="ECO:0000259" key="2">
    <source>
        <dbReference type="Pfam" id="PF06974"/>
    </source>
</evidence>
<comment type="caution">
    <text evidence="3">The sequence shown here is derived from an EMBL/GenBank/DDBJ whole genome shotgun (WGS) entry which is preliminary data.</text>
</comment>
<sequence length="92" mass="10148">MIYLCDCLQDVNITIMSYVKVLRITLRTLKGFIDEQKFKSCLEKAFEVISKASMEIPLTSGMAAQGQNGLMTDSNNHAHVGNNSVKAISQHG</sequence>